<keyword evidence="8" id="KW-1185">Reference proteome</keyword>
<evidence type="ECO:0000313" key="7">
    <source>
        <dbReference type="EMBL" id="MEY8762996.1"/>
    </source>
</evidence>
<dbReference type="EMBL" id="JBGFFE010000004">
    <property type="protein sequence ID" value="MEY8762996.1"/>
    <property type="molecule type" value="Genomic_DNA"/>
</dbReference>
<keyword evidence="1" id="KW-0645">Protease</keyword>
<evidence type="ECO:0000256" key="3">
    <source>
        <dbReference type="ARBA" id="ARBA00022801"/>
    </source>
</evidence>
<comment type="caution">
    <text evidence="7">The sequence shown here is derived from an EMBL/GenBank/DDBJ whole genome shotgun (WGS) entry which is preliminary data.</text>
</comment>
<evidence type="ECO:0000256" key="1">
    <source>
        <dbReference type="ARBA" id="ARBA00022670"/>
    </source>
</evidence>
<dbReference type="Pfam" id="PF14464">
    <property type="entry name" value="Prok-JAB"/>
    <property type="match status" value="1"/>
</dbReference>
<evidence type="ECO:0000259" key="6">
    <source>
        <dbReference type="PROSITE" id="PS50249"/>
    </source>
</evidence>
<evidence type="ECO:0000256" key="2">
    <source>
        <dbReference type="ARBA" id="ARBA00022723"/>
    </source>
</evidence>
<dbReference type="InterPro" id="IPR000555">
    <property type="entry name" value="JAMM/MPN+_dom"/>
</dbReference>
<dbReference type="PANTHER" id="PTHR34858">
    <property type="entry name" value="CYSO-CYSTEINE PEPTIDASE"/>
    <property type="match status" value="1"/>
</dbReference>
<keyword evidence="3" id="KW-0378">Hydrolase</keyword>
<sequence length="136" mass="15925">MIYIDKLQYKKILEQARNEFPDECCGYLAGLNHGEDILIKKIYVLTNKDHSSKHFSMDPAEQFKAVKLMRTAKLSMIGNYHSHPYSPSRPSKEDKRLAFDDKILYGILSLEKEKPVFNLFKIDKDKNVKKPEYKII</sequence>
<dbReference type="SUPFAM" id="SSF102712">
    <property type="entry name" value="JAB1/MPN domain"/>
    <property type="match status" value="1"/>
</dbReference>
<dbReference type="RefSeq" id="WP_294183651.1">
    <property type="nucleotide sequence ID" value="NZ_JBGFFE010000004.1"/>
</dbReference>
<dbReference type="InterPro" id="IPR037518">
    <property type="entry name" value="MPN"/>
</dbReference>
<dbReference type="PROSITE" id="PS50249">
    <property type="entry name" value="MPN"/>
    <property type="match status" value="1"/>
</dbReference>
<dbReference type="Proteomes" id="UP001565220">
    <property type="component" value="Unassembled WGS sequence"/>
</dbReference>
<dbReference type="SMART" id="SM00232">
    <property type="entry name" value="JAB_MPN"/>
    <property type="match status" value="1"/>
</dbReference>
<evidence type="ECO:0000256" key="4">
    <source>
        <dbReference type="ARBA" id="ARBA00022833"/>
    </source>
</evidence>
<dbReference type="PANTHER" id="PTHR34858:SF1">
    <property type="entry name" value="CYSO-CYSTEINE PEPTIDASE"/>
    <property type="match status" value="1"/>
</dbReference>
<keyword evidence="5" id="KW-0482">Metalloprotease</keyword>
<reference evidence="7 8" key="1">
    <citation type="submission" date="2024-08" db="EMBL/GenBank/DDBJ databases">
        <title>Clostridium lapicellarii sp. nov., and Clostridium renhuaiense sp. nov., two species isolated from the mud in a fermentation cellar used for producing sauce-flavour Chinese liquors.</title>
        <authorList>
            <person name="Yang F."/>
            <person name="Wang H."/>
            <person name="Chen L.Q."/>
            <person name="Zhou N."/>
            <person name="Lu J.J."/>
            <person name="Pu X.X."/>
            <person name="Wan B."/>
            <person name="Wang L."/>
            <person name="Liu S.J."/>
        </authorList>
    </citation>
    <scope>NUCLEOTIDE SEQUENCE [LARGE SCALE GENOMIC DNA]</scope>
    <source>
        <strain evidence="7 8">MT-113</strain>
    </source>
</reference>
<evidence type="ECO:0000256" key="5">
    <source>
        <dbReference type="ARBA" id="ARBA00023049"/>
    </source>
</evidence>
<evidence type="ECO:0000313" key="8">
    <source>
        <dbReference type="Proteomes" id="UP001565220"/>
    </source>
</evidence>
<keyword evidence="4" id="KW-0862">Zinc</keyword>
<dbReference type="InterPro" id="IPR028090">
    <property type="entry name" value="JAB_dom_prok"/>
</dbReference>
<organism evidence="7 8">
    <name type="scientific">Clostridium lapidicellarium</name>
    <dbReference type="NCBI Taxonomy" id="3240931"/>
    <lineage>
        <taxon>Bacteria</taxon>
        <taxon>Bacillati</taxon>
        <taxon>Bacillota</taxon>
        <taxon>Clostridia</taxon>
        <taxon>Eubacteriales</taxon>
        <taxon>Clostridiaceae</taxon>
        <taxon>Clostridium</taxon>
    </lineage>
</organism>
<feature type="domain" description="MPN" evidence="6">
    <location>
        <begin position="2"/>
        <end position="136"/>
    </location>
</feature>
<dbReference type="Gene3D" id="3.40.140.10">
    <property type="entry name" value="Cytidine Deaminase, domain 2"/>
    <property type="match status" value="1"/>
</dbReference>
<dbReference type="InterPro" id="IPR051929">
    <property type="entry name" value="VirAsm_ModProt"/>
</dbReference>
<accession>A0ABV4DWY2</accession>
<keyword evidence="2" id="KW-0479">Metal-binding</keyword>
<name>A0ABV4DWY2_9CLOT</name>
<protein>
    <submittedName>
        <fullName evidence="7">M67 family metallopeptidase</fullName>
    </submittedName>
</protein>
<dbReference type="CDD" id="cd08070">
    <property type="entry name" value="MPN_like"/>
    <property type="match status" value="1"/>
</dbReference>
<proteinExistence type="predicted"/>
<gene>
    <name evidence="7" type="ORF">AB8S09_04945</name>
</gene>